<accession>A0A845SGT9</accession>
<evidence type="ECO:0000313" key="2">
    <source>
        <dbReference type="EMBL" id="NDL62537.1"/>
    </source>
</evidence>
<evidence type="ECO:0000256" key="1">
    <source>
        <dbReference type="SAM" id="Phobius"/>
    </source>
</evidence>
<name>A0A845SGT9_9GAMM</name>
<comment type="caution">
    <text evidence="2">The sequence shown here is derived from an EMBL/GenBank/DDBJ whole genome shotgun (WGS) entry which is preliminary data.</text>
</comment>
<proteinExistence type="predicted"/>
<gene>
    <name evidence="2" type="ORF">GRH90_07195</name>
</gene>
<keyword evidence="1" id="KW-1133">Transmembrane helix</keyword>
<keyword evidence="1" id="KW-0472">Membrane</keyword>
<feature type="transmembrane region" description="Helical" evidence="1">
    <location>
        <begin position="6"/>
        <end position="24"/>
    </location>
</feature>
<organism evidence="2 3">
    <name type="scientific">Acerihabitans arboris</name>
    <dbReference type="NCBI Taxonomy" id="2691583"/>
    <lineage>
        <taxon>Bacteria</taxon>
        <taxon>Pseudomonadati</taxon>
        <taxon>Pseudomonadota</taxon>
        <taxon>Gammaproteobacteria</taxon>
        <taxon>Enterobacterales</taxon>
        <taxon>Pectobacteriaceae</taxon>
        <taxon>Acerihabitans</taxon>
    </lineage>
</organism>
<dbReference type="RefSeq" id="WP_162365259.1">
    <property type="nucleotide sequence ID" value="NZ_WUBS01000004.1"/>
</dbReference>
<evidence type="ECO:0000313" key="3">
    <source>
        <dbReference type="Proteomes" id="UP000461443"/>
    </source>
</evidence>
<dbReference type="Proteomes" id="UP000461443">
    <property type="component" value="Unassembled WGS sequence"/>
</dbReference>
<reference evidence="2 3" key="2">
    <citation type="submission" date="2020-02" db="EMBL/GenBank/DDBJ databases">
        <title>The new genus of Enterobacteriales.</title>
        <authorList>
            <person name="Kim I.S."/>
        </authorList>
    </citation>
    <scope>NUCLEOTIDE SEQUENCE [LARGE SCALE GENOMIC DNA]</scope>
    <source>
        <strain evidence="2 3">SAP-6</strain>
    </source>
</reference>
<sequence length="176" mass="20035">MNIWKFAIWPSLTVLAVIVAWVLINGDKAVDNIDKFKKWYGSSPAITGIWDNSTEYDIDPPKWLTDQHEYMRIEMTVEDSKVDGIIATEKLQKALPFEFVLLSGDKKSFRDEIEAVAFDYIMGKKVIFGTLNIKVKDGVLIVKKTSSNGGYFPDEARLAKKSEIAFPEQQKKPNEK</sequence>
<reference evidence="2 3" key="1">
    <citation type="submission" date="2019-12" db="EMBL/GenBank/DDBJ databases">
        <authorList>
            <person name="Lee S.D."/>
        </authorList>
    </citation>
    <scope>NUCLEOTIDE SEQUENCE [LARGE SCALE GENOMIC DNA]</scope>
    <source>
        <strain evidence="2 3">SAP-6</strain>
    </source>
</reference>
<keyword evidence="1" id="KW-0812">Transmembrane</keyword>
<dbReference type="AlphaFoldDB" id="A0A845SGT9"/>
<dbReference type="EMBL" id="WUBS01000004">
    <property type="protein sequence ID" value="NDL62537.1"/>
    <property type="molecule type" value="Genomic_DNA"/>
</dbReference>
<keyword evidence="3" id="KW-1185">Reference proteome</keyword>
<protein>
    <submittedName>
        <fullName evidence="2">Uncharacterized protein</fullName>
    </submittedName>
</protein>